<keyword evidence="2" id="KW-0418">Kinase</keyword>
<proteinExistence type="predicted"/>
<dbReference type="InterPro" id="IPR051678">
    <property type="entry name" value="AGP_Transferase"/>
</dbReference>
<dbReference type="Gene3D" id="3.90.1200.10">
    <property type="match status" value="1"/>
</dbReference>
<keyword evidence="3" id="KW-1185">Reference proteome</keyword>
<evidence type="ECO:0000313" key="2">
    <source>
        <dbReference type="EMBL" id="NYE72884.1"/>
    </source>
</evidence>
<name>A0A7Y9LAI4_9ACTN</name>
<gene>
    <name evidence="2" type="ORF">BKA15_004213</name>
</gene>
<dbReference type="Proteomes" id="UP000569914">
    <property type="component" value="Unassembled WGS sequence"/>
</dbReference>
<dbReference type="RefSeq" id="WP_179753990.1">
    <property type="nucleotide sequence ID" value="NZ_JACCBU010000001.1"/>
</dbReference>
<protein>
    <submittedName>
        <fullName evidence="2">Aminoglycoside phosphotransferase (APT) family kinase protein</fullName>
    </submittedName>
</protein>
<accession>A0A7Y9LAI4</accession>
<organism evidence="2 3">
    <name type="scientific">Microlunatus parietis</name>
    <dbReference type="NCBI Taxonomy" id="682979"/>
    <lineage>
        <taxon>Bacteria</taxon>
        <taxon>Bacillati</taxon>
        <taxon>Actinomycetota</taxon>
        <taxon>Actinomycetes</taxon>
        <taxon>Propionibacteriales</taxon>
        <taxon>Propionibacteriaceae</taxon>
        <taxon>Microlunatus</taxon>
    </lineage>
</organism>
<dbReference type="EMBL" id="JACCBU010000001">
    <property type="protein sequence ID" value="NYE72884.1"/>
    <property type="molecule type" value="Genomic_DNA"/>
</dbReference>
<sequence>MNEPTPKTLEPRRYSERLGMIDGAQLQAVADEFGLGRLIAAEPALAGLFGQILLLKTTGGEYALRGHPHGHGQLTKERCVAQLIHERSSLPAPWPYTISENTERFGWTYAVMPRLPGANGSTVWDSVDDHHRVAIAATCGDALGRLHESAAPFCGPYDFRLDRFTAVDDYPRWVLQRLEQCRAACREVDALTPAAEDFVDRLIEESVESLAEPFEPVLVHHDFRPGNLNLEQSGRHFVVTGVFDLFEAYFGNGEEDLVRMLRTVQTGEQRRAFVEAYTAHRPLRPGAAQRLALFALADWLIVWGYGKRHRVWFEDDASFLGLVGPIIDAVREIAPP</sequence>
<feature type="domain" description="Aminoglycoside phosphotransferase" evidence="1">
    <location>
        <begin position="54"/>
        <end position="284"/>
    </location>
</feature>
<evidence type="ECO:0000259" key="1">
    <source>
        <dbReference type="Pfam" id="PF01636"/>
    </source>
</evidence>
<dbReference type="PANTHER" id="PTHR21310">
    <property type="entry name" value="AMINOGLYCOSIDE PHOSPHOTRANSFERASE-RELATED-RELATED"/>
    <property type="match status" value="1"/>
</dbReference>
<reference evidence="2 3" key="1">
    <citation type="submission" date="2020-07" db="EMBL/GenBank/DDBJ databases">
        <title>Sequencing the genomes of 1000 actinobacteria strains.</title>
        <authorList>
            <person name="Klenk H.-P."/>
        </authorList>
    </citation>
    <scope>NUCLEOTIDE SEQUENCE [LARGE SCALE GENOMIC DNA]</scope>
    <source>
        <strain evidence="2 3">DSM 22083</strain>
    </source>
</reference>
<comment type="caution">
    <text evidence="2">The sequence shown here is derived from an EMBL/GenBank/DDBJ whole genome shotgun (WGS) entry which is preliminary data.</text>
</comment>
<dbReference type="SUPFAM" id="SSF56112">
    <property type="entry name" value="Protein kinase-like (PK-like)"/>
    <property type="match status" value="1"/>
</dbReference>
<dbReference type="InterPro" id="IPR011009">
    <property type="entry name" value="Kinase-like_dom_sf"/>
</dbReference>
<dbReference type="GO" id="GO:0016301">
    <property type="term" value="F:kinase activity"/>
    <property type="evidence" value="ECO:0007669"/>
    <property type="project" value="UniProtKB-KW"/>
</dbReference>
<keyword evidence="2" id="KW-0808">Transferase</keyword>
<dbReference type="AlphaFoldDB" id="A0A7Y9LAI4"/>
<evidence type="ECO:0000313" key="3">
    <source>
        <dbReference type="Proteomes" id="UP000569914"/>
    </source>
</evidence>
<dbReference type="PANTHER" id="PTHR21310:SF15">
    <property type="entry name" value="AMINOGLYCOSIDE PHOSPHOTRANSFERASE DOMAIN-CONTAINING PROTEIN"/>
    <property type="match status" value="1"/>
</dbReference>
<dbReference type="Pfam" id="PF01636">
    <property type="entry name" value="APH"/>
    <property type="match status" value="1"/>
</dbReference>
<dbReference type="InterPro" id="IPR002575">
    <property type="entry name" value="Aminoglycoside_PTrfase"/>
</dbReference>